<name>A0A9Q3I6B8_9BASI</name>
<keyword evidence="2" id="KW-1185">Reference proteome</keyword>
<evidence type="ECO:0008006" key="3">
    <source>
        <dbReference type="Google" id="ProtNLM"/>
    </source>
</evidence>
<dbReference type="OrthoDB" id="3344688at2759"/>
<reference evidence="1" key="1">
    <citation type="submission" date="2021-03" db="EMBL/GenBank/DDBJ databases">
        <title>Draft genome sequence of rust myrtle Austropuccinia psidii MF-1, a brazilian biotype.</title>
        <authorList>
            <person name="Quecine M.C."/>
            <person name="Pachon D.M.R."/>
            <person name="Bonatelli M.L."/>
            <person name="Correr F.H."/>
            <person name="Franceschini L.M."/>
            <person name="Leite T.F."/>
            <person name="Margarido G.R.A."/>
            <person name="Almeida C.A."/>
            <person name="Ferrarezi J.A."/>
            <person name="Labate C.A."/>
        </authorList>
    </citation>
    <scope>NUCLEOTIDE SEQUENCE</scope>
    <source>
        <strain evidence="1">MF-1</strain>
    </source>
</reference>
<sequence>MEDLGNVKYALGIRIRQNKEYISLIQDKFVHQILNEFNLNQVRPPSAPLPSNYKDLKNMEGKPVEPPLFNFIRAVGLLQYIVQCTQRDLSFATLFLSQFLEDPKDENYKAVVHTLKYL</sequence>
<dbReference type="EMBL" id="AVOT02035348">
    <property type="protein sequence ID" value="MBW0529673.1"/>
    <property type="molecule type" value="Genomic_DNA"/>
</dbReference>
<dbReference type="Proteomes" id="UP000765509">
    <property type="component" value="Unassembled WGS sequence"/>
</dbReference>
<accession>A0A9Q3I6B8</accession>
<protein>
    <recommendedName>
        <fullName evidence="3">Reverse transcriptase Ty1/copia-type domain-containing protein</fullName>
    </recommendedName>
</protein>
<proteinExistence type="predicted"/>
<organism evidence="1 2">
    <name type="scientific">Austropuccinia psidii MF-1</name>
    <dbReference type="NCBI Taxonomy" id="1389203"/>
    <lineage>
        <taxon>Eukaryota</taxon>
        <taxon>Fungi</taxon>
        <taxon>Dikarya</taxon>
        <taxon>Basidiomycota</taxon>
        <taxon>Pucciniomycotina</taxon>
        <taxon>Pucciniomycetes</taxon>
        <taxon>Pucciniales</taxon>
        <taxon>Sphaerophragmiaceae</taxon>
        <taxon>Austropuccinia</taxon>
    </lineage>
</organism>
<comment type="caution">
    <text evidence="1">The sequence shown here is derived from an EMBL/GenBank/DDBJ whole genome shotgun (WGS) entry which is preliminary data.</text>
</comment>
<evidence type="ECO:0000313" key="2">
    <source>
        <dbReference type="Proteomes" id="UP000765509"/>
    </source>
</evidence>
<dbReference type="AlphaFoldDB" id="A0A9Q3I6B8"/>
<gene>
    <name evidence="1" type="ORF">O181_069388</name>
</gene>
<evidence type="ECO:0000313" key="1">
    <source>
        <dbReference type="EMBL" id="MBW0529673.1"/>
    </source>
</evidence>